<reference evidence="1 2" key="1">
    <citation type="journal article" date="2024" name="Genome Biol. Evol.">
        <title>Chromosome-level genome assembly of the viviparous eelpout Zoarces viviparus.</title>
        <authorList>
            <person name="Fuhrmann N."/>
            <person name="Brasseur M.V."/>
            <person name="Bakowski C.E."/>
            <person name="Podsiadlowski L."/>
            <person name="Prost S."/>
            <person name="Krehenwinkel H."/>
            <person name="Mayer C."/>
        </authorList>
    </citation>
    <scope>NUCLEOTIDE SEQUENCE [LARGE SCALE GENOMIC DNA]</scope>
    <source>
        <strain evidence="1">NO-MEL_2022_Ind0_liver</strain>
    </source>
</reference>
<dbReference type="EMBL" id="JBCEZU010000145">
    <property type="protein sequence ID" value="KAK9524391.1"/>
    <property type="molecule type" value="Genomic_DNA"/>
</dbReference>
<comment type="caution">
    <text evidence="1">The sequence shown here is derived from an EMBL/GenBank/DDBJ whole genome shotgun (WGS) entry which is preliminary data.</text>
</comment>
<protein>
    <submittedName>
        <fullName evidence="1">Uncharacterized protein</fullName>
    </submittedName>
</protein>
<dbReference type="AlphaFoldDB" id="A0AAW1ENV7"/>
<organism evidence="1 2">
    <name type="scientific">Zoarces viviparus</name>
    <name type="common">Viviparous eelpout</name>
    <name type="synonym">Blennius viviparus</name>
    <dbReference type="NCBI Taxonomy" id="48416"/>
    <lineage>
        <taxon>Eukaryota</taxon>
        <taxon>Metazoa</taxon>
        <taxon>Chordata</taxon>
        <taxon>Craniata</taxon>
        <taxon>Vertebrata</taxon>
        <taxon>Euteleostomi</taxon>
        <taxon>Actinopterygii</taxon>
        <taxon>Neopterygii</taxon>
        <taxon>Teleostei</taxon>
        <taxon>Neoteleostei</taxon>
        <taxon>Acanthomorphata</taxon>
        <taxon>Eupercaria</taxon>
        <taxon>Perciformes</taxon>
        <taxon>Cottioidei</taxon>
        <taxon>Zoarcales</taxon>
        <taxon>Zoarcidae</taxon>
        <taxon>Zoarcinae</taxon>
        <taxon>Zoarces</taxon>
    </lineage>
</organism>
<keyword evidence="2" id="KW-1185">Reference proteome</keyword>
<sequence length="161" mass="17840">MLIQHKMKRKNQLMLNKCLFSKLNHKLYPSHNHNGNSITRHQHKHSNGGSLRGAIKDHLKALEGEAGGDICQSSKGEDQDQETQEVRGVTSVETQAIGVVIAHRAPSNGLAQRHGAHPEEEVPHHLLTSSQACLIQRRCRLRPGRATTRGAQVTLTLHKVV</sequence>
<name>A0AAW1ENV7_ZOAVI</name>
<accession>A0AAW1ENV7</accession>
<evidence type="ECO:0000313" key="1">
    <source>
        <dbReference type="EMBL" id="KAK9524391.1"/>
    </source>
</evidence>
<dbReference type="Proteomes" id="UP001488805">
    <property type="component" value="Unassembled WGS sequence"/>
</dbReference>
<proteinExistence type="predicted"/>
<gene>
    <name evidence="1" type="ORF">VZT92_016789</name>
</gene>
<evidence type="ECO:0000313" key="2">
    <source>
        <dbReference type="Proteomes" id="UP001488805"/>
    </source>
</evidence>